<dbReference type="AlphaFoldDB" id="A0A3B0S365"/>
<dbReference type="InterPro" id="IPR043130">
    <property type="entry name" value="CDP-OH_PTrfase_TM_dom"/>
</dbReference>
<protein>
    <submittedName>
        <fullName evidence="3">Uncharacterized protein</fullName>
    </submittedName>
</protein>
<keyword evidence="2" id="KW-0472">Membrane</keyword>
<proteinExistence type="predicted"/>
<dbReference type="EMBL" id="UOEJ01000134">
    <property type="protein sequence ID" value="VAW00421.1"/>
    <property type="molecule type" value="Genomic_DNA"/>
</dbReference>
<dbReference type="PROSITE" id="PS00379">
    <property type="entry name" value="CDP_ALCOHOL_P_TRANSF"/>
    <property type="match status" value="1"/>
</dbReference>
<dbReference type="Pfam" id="PF01066">
    <property type="entry name" value="CDP-OH_P_transf"/>
    <property type="match status" value="1"/>
</dbReference>
<dbReference type="GO" id="GO:0016780">
    <property type="term" value="F:phosphotransferase activity, for other substituted phosphate groups"/>
    <property type="evidence" value="ECO:0007669"/>
    <property type="project" value="InterPro"/>
</dbReference>
<dbReference type="GO" id="GO:0016020">
    <property type="term" value="C:membrane"/>
    <property type="evidence" value="ECO:0007669"/>
    <property type="project" value="InterPro"/>
</dbReference>
<feature type="transmembrane region" description="Helical" evidence="2">
    <location>
        <begin position="371"/>
        <end position="391"/>
    </location>
</feature>
<feature type="transmembrane region" description="Helical" evidence="2">
    <location>
        <begin position="290"/>
        <end position="312"/>
    </location>
</feature>
<dbReference type="Gene3D" id="1.20.120.1760">
    <property type="match status" value="1"/>
</dbReference>
<name>A0A3B0S365_9ZZZZ</name>
<dbReference type="InterPro" id="IPR000462">
    <property type="entry name" value="CDP-OH_P_trans"/>
</dbReference>
<keyword evidence="2" id="KW-1133">Transmembrane helix</keyword>
<accession>A0A3B0S365</accession>
<evidence type="ECO:0000313" key="3">
    <source>
        <dbReference type="EMBL" id="VAW00421.1"/>
    </source>
</evidence>
<feature type="transmembrane region" description="Helical" evidence="2">
    <location>
        <begin position="201"/>
        <end position="219"/>
    </location>
</feature>
<feature type="transmembrane region" description="Helical" evidence="2">
    <location>
        <begin position="225"/>
        <end position="242"/>
    </location>
</feature>
<organism evidence="3">
    <name type="scientific">hydrothermal vent metagenome</name>
    <dbReference type="NCBI Taxonomy" id="652676"/>
    <lineage>
        <taxon>unclassified sequences</taxon>
        <taxon>metagenomes</taxon>
        <taxon>ecological metagenomes</taxon>
    </lineage>
</organism>
<feature type="transmembrane region" description="Helical" evidence="2">
    <location>
        <begin position="345"/>
        <end position="365"/>
    </location>
</feature>
<reference evidence="3" key="1">
    <citation type="submission" date="2018-06" db="EMBL/GenBank/DDBJ databases">
        <authorList>
            <person name="Zhirakovskaya E."/>
        </authorList>
    </citation>
    <scope>NUCLEOTIDE SEQUENCE</scope>
</reference>
<sequence length="400" mass="44644">MKDDVSKVGIFMPTTAVVRAVAAGKNIISSISVRDRLIKSCIANDIKRIIVIVRAAEIKPPHIDHANEKTAIVEYIDETAQISINEREDTVYLEDGFLIHPALLRDFLHSNAKILKDPASGKNIFARGNLTGQGRIYSATESFAADPSHFIEINNDNIREARSKLFKWLGKETDGYISKVLNRPLSTFFSRFFADYPIHPAYFTAVTALIALLMTYVLLFGGEPGILWGCVLFHVASVVDGIDGEIARSKFQASLKGAKIDTTIDMITNILFMAAMSYALWNIYGNEYLILGIYVVVLALLGILLMTSLLYFGPGGGRFDILSQTIRLRFTHKPRLLKIFNFCNYFLKRDAFAFIFAVYGVTGLARYIPEFLIFGLVIWNLAIILNAPSILRAKPVTSEI</sequence>
<evidence type="ECO:0000256" key="1">
    <source>
        <dbReference type="ARBA" id="ARBA00022679"/>
    </source>
</evidence>
<evidence type="ECO:0000256" key="2">
    <source>
        <dbReference type="SAM" id="Phobius"/>
    </source>
</evidence>
<dbReference type="GO" id="GO:0008654">
    <property type="term" value="P:phospholipid biosynthetic process"/>
    <property type="evidence" value="ECO:0007669"/>
    <property type="project" value="InterPro"/>
</dbReference>
<feature type="transmembrane region" description="Helical" evidence="2">
    <location>
        <begin position="263"/>
        <end position="284"/>
    </location>
</feature>
<keyword evidence="2" id="KW-0812">Transmembrane</keyword>
<keyword evidence="1" id="KW-0808">Transferase</keyword>
<gene>
    <name evidence="3" type="ORF">MNBD_ALPHA01-352</name>
</gene>
<dbReference type="InterPro" id="IPR048254">
    <property type="entry name" value="CDP_ALCOHOL_P_TRANSF_CS"/>
</dbReference>